<feature type="region of interest" description="Disordered" evidence="1">
    <location>
        <begin position="335"/>
        <end position="440"/>
    </location>
</feature>
<dbReference type="RefSeq" id="WP_016573235.1">
    <property type="nucleotide sequence ID" value="NZ_BHXC01000005.1"/>
</dbReference>
<evidence type="ECO:0000313" key="3">
    <source>
        <dbReference type="Proteomes" id="UP000288351"/>
    </source>
</evidence>
<evidence type="ECO:0000313" key="2">
    <source>
        <dbReference type="EMBL" id="GCB88033.1"/>
    </source>
</evidence>
<feature type="region of interest" description="Disordered" evidence="1">
    <location>
        <begin position="187"/>
        <end position="245"/>
    </location>
</feature>
<proteinExistence type="predicted"/>
<feature type="compositionally biased region" description="Basic and acidic residues" evidence="1">
    <location>
        <begin position="368"/>
        <end position="396"/>
    </location>
</feature>
<dbReference type="EMBL" id="BHXC01000005">
    <property type="protein sequence ID" value="GCB88033.1"/>
    <property type="molecule type" value="Genomic_DNA"/>
</dbReference>
<sequence length="553" mass="59164">MSESPFEVAAGQAAQSAFMSLRLLISIGTVLRSSVEKEAAAADPDRAEKVRRLRAMEPELSPQEISDRYAAMVRETFRPELAEALVNAEQWPQMAAELHQLDRAGVDVRSFLGDASRTAERIMREMAPTTAERWERTVRSHLPTETAEALVSAEEWPQLAEQMQQMQDAGLNVPGVLQDVARNGSTMQEAMRSAWQKTSERVGRLESEAAPAPARSRQTGPAPVNPRRGTRQDRRSRNPLAPDGRAAAFAETGMGRAKQERYARLAAEVISDQHVAGLLVVSTQWPEIAVQMRELEARSIDVGPRLAQIGQELGRQAATGQPVNVAAAAATVLGRPVSSKQRNARPAAEVTKPAPATEPKATTGAPPKAEKKAVTEEPKAEKKAEAKSVEPRKEAVYRWTVSASHSAEAPQQRETVATGEFRVGAGASEKRTAEKEASSVLRDHLRVDRPREWNAGFVITAVGPNGWKEAVSVSGGTVYDQYAKGIGTPAATATQTKATTAGPGRAAAAAAANAGSCTVAGPPTKASEPAATATPGPRPANTARQDHNHSRSR</sequence>
<gene>
    <name evidence="2" type="ORF">SALB_00702</name>
</gene>
<reference evidence="2 3" key="1">
    <citation type="journal article" date="2019" name="Microbiol. Resour. Announc.">
        <title>Draft Genome Sequence of the Most Traditional epsilon-Poly-l-Lysine Producer, Streptomyces albulus NBRC14147.</title>
        <authorList>
            <person name="Yamanaka K."/>
            <person name="Hamano Y."/>
        </authorList>
    </citation>
    <scope>NUCLEOTIDE SEQUENCE [LARGE SCALE GENOMIC DNA]</scope>
    <source>
        <strain evidence="2 3">NBRC 14147</strain>
    </source>
</reference>
<feature type="compositionally biased region" description="Low complexity" evidence="1">
    <location>
        <begin position="529"/>
        <end position="543"/>
    </location>
</feature>
<accession>A0A401QRW0</accession>
<comment type="caution">
    <text evidence="2">The sequence shown here is derived from an EMBL/GenBank/DDBJ whole genome shotgun (WGS) entry which is preliminary data.</text>
</comment>
<feature type="compositionally biased region" description="Basic and acidic residues" evidence="1">
    <location>
        <begin position="544"/>
        <end position="553"/>
    </location>
</feature>
<feature type="compositionally biased region" description="Basic and acidic residues" evidence="1">
    <location>
        <begin position="198"/>
        <end position="207"/>
    </location>
</feature>
<protein>
    <submittedName>
        <fullName evidence="2">Uncharacterized protein</fullName>
    </submittedName>
</protein>
<organism evidence="2 3">
    <name type="scientific">Streptomyces noursei</name>
    <name type="common">Streptomyces albulus</name>
    <dbReference type="NCBI Taxonomy" id="1971"/>
    <lineage>
        <taxon>Bacteria</taxon>
        <taxon>Bacillati</taxon>
        <taxon>Actinomycetota</taxon>
        <taxon>Actinomycetes</taxon>
        <taxon>Kitasatosporales</taxon>
        <taxon>Streptomycetaceae</taxon>
        <taxon>Streptomyces</taxon>
    </lineage>
</organism>
<name>A0A401QRW0_STRNR</name>
<dbReference type="AlphaFoldDB" id="A0A401QRW0"/>
<dbReference type="Proteomes" id="UP000288351">
    <property type="component" value="Unassembled WGS sequence"/>
</dbReference>
<evidence type="ECO:0000256" key="1">
    <source>
        <dbReference type="SAM" id="MobiDB-lite"/>
    </source>
</evidence>
<feature type="compositionally biased region" description="Low complexity" evidence="1">
    <location>
        <begin position="488"/>
        <end position="521"/>
    </location>
</feature>
<feature type="compositionally biased region" description="Basic and acidic residues" evidence="1">
    <location>
        <begin position="428"/>
        <end position="440"/>
    </location>
</feature>
<feature type="region of interest" description="Disordered" evidence="1">
    <location>
        <begin position="488"/>
        <end position="553"/>
    </location>
</feature>